<reference evidence="1 2" key="1">
    <citation type="submission" date="2019-05" db="EMBL/GenBank/DDBJ databases">
        <authorList>
            <consortium name="Science for Life Laboratories"/>
        </authorList>
    </citation>
    <scope>NUCLEOTIDE SEQUENCE [LARGE SCALE GENOMIC DNA]</scope>
    <source>
        <strain evidence="1">Soil9</strain>
    </source>
</reference>
<organism evidence="1 2">
    <name type="scientific">Gemmata massiliana</name>
    <dbReference type="NCBI Taxonomy" id="1210884"/>
    <lineage>
        <taxon>Bacteria</taxon>
        <taxon>Pseudomonadati</taxon>
        <taxon>Planctomycetota</taxon>
        <taxon>Planctomycetia</taxon>
        <taxon>Gemmatales</taxon>
        <taxon>Gemmataceae</taxon>
        <taxon>Gemmata</taxon>
    </lineage>
</organism>
<evidence type="ECO:0008006" key="3">
    <source>
        <dbReference type="Google" id="ProtNLM"/>
    </source>
</evidence>
<dbReference type="Proteomes" id="UP000464178">
    <property type="component" value="Chromosome"/>
</dbReference>
<dbReference type="EMBL" id="LR593886">
    <property type="protein sequence ID" value="VTR97377.1"/>
    <property type="molecule type" value="Genomic_DNA"/>
</dbReference>
<protein>
    <recommendedName>
        <fullName evidence="3">DUF4058 domain-containing protein</fullName>
    </recommendedName>
</protein>
<proteinExistence type="predicted"/>
<sequence>MPLRDHFHPPLSYELEWHSFHNGWAMVLAANLNTHLPDGFRAAPNVQPGIEIDVATYGGSHSHAPAEPALGSWQPSAATVTLPFELAGESTEVLVHGHRDGRYLAGAIELVSEGNKDRKESREAFVSKCETLLQRGVGVVIVDLVTTRTANLHDALMARLGNPDAARSGERLYVTSYSPRGKNGSARLSVWCEPLVLGSPLPKMPLWLLYGPCVPVELETTYEDTFRQLRLPTGP</sequence>
<evidence type="ECO:0000313" key="2">
    <source>
        <dbReference type="Proteomes" id="UP000464178"/>
    </source>
</evidence>
<gene>
    <name evidence="1" type="ORF">SOIL9_07510</name>
</gene>
<accession>A0A6P2D941</accession>
<name>A0A6P2D941_9BACT</name>
<dbReference type="KEGG" id="gms:SOIL9_07510"/>
<evidence type="ECO:0000313" key="1">
    <source>
        <dbReference type="EMBL" id="VTR97377.1"/>
    </source>
</evidence>
<dbReference type="RefSeq" id="WP_162671176.1">
    <property type="nucleotide sequence ID" value="NZ_LR593886.1"/>
</dbReference>
<dbReference type="AlphaFoldDB" id="A0A6P2D941"/>
<keyword evidence="2" id="KW-1185">Reference proteome</keyword>